<dbReference type="CDD" id="cd09319">
    <property type="entry name" value="TDT_like_1"/>
    <property type="match status" value="1"/>
</dbReference>
<feature type="transmembrane region" description="Helical" evidence="9">
    <location>
        <begin position="286"/>
        <end position="305"/>
    </location>
</feature>
<dbReference type="EMBL" id="BAAAPE010000016">
    <property type="protein sequence ID" value="GAA2096878.1"/>
    <property type="molecule type" value="Genomic_DNA"/>
</dbReference>
<feature type="transmembrane region" description="Helical" evidence="9">
    <location>
        <begin position="225"/>
        <end position="245"/>
    </location>
</feature>
<organism evidence="10 11">
    <name type="scientific">Streptomyces albiaxialis</name>
    <dbReference type="NCBI Taxonomy" id="329523"/>
    <lineage>
        <taxon>Bacteria</taxon>
        <taxon>Bacillati</taxon>
        <taxon>Actinomycetota</taxon>
        <taxon>Actinomycetes</taxon>
        <taxon>Kitasatosporales</taxon>
        <taxon>Streptomycetaceae</taxon>
        <taxon>Streptomyces</taxon>
    </lineage>
</organism>
<keyword evidence="6 9" id="KW-1133">Transmembrane helix</keyword>
<dbReference type="InterPro" id="IPR038665">
    <property type="entry name" value="Voltage-dep_anion_channel_sf"/>
</dbReference>
<evidence type="ECO:0000256" key="9">
    <source>
        <dbReference type="SAM" id="Phobius"/>
    </source>
</evidence>
<evidence type="ECO:0000313" key="10">
    <source>
        <dbReference type="EMBL" id="GAA2096878.1"/>
    </source>
</evidence>
<feature type="transmembrane region" description="Helical" evidence="9">
    <location>
        <begin position="188"/>
        <end position="213"/>
    </location>
</feature>
<feature type="transmembrane region" description="Helical" evidence="9">
    <location>
        <begin position="251"/>
        <end position="274"/>
    </location>
</feature>
<dbReference type="Pfam" id="PF03595">
    <property type="entry name" value="SLAC1"/>
    <property type="match status" value="1"/>
</dbReference>
<gene>
    <name evidence="10" type="ORF">GCM10009801_66790</name>
</gene>
<feature type="transmembrane region" description="Helical" evidence="9">
    <location>
        <begin position="125"/>
        <end position="149"/>
    </location>
</feature>
<feature type="region of interest" description="Disordered" evidence="8">
    <location>
        <begin position="1"/>
        <end position="25"/>
    </location>
</feature>
<protein>
    <submittedName>
        <fullName evidence="10">Tellurite resistance/C4-dicarboxylate transporter family protein</fullName>
    </submittedName>
</protein>
<dbReference type="PANTHER" id="PTHR31686:SF1">
    <property type="entry name" value="SULFITE EFFLUX PUMP SSU1"/>
    <property type="match status" value="1"/>
</dbReference>
<feature type="transmembrane region" description="Helical" evidence="9">
    <location>
        <begin position="317"/>
        <end position="338"/>
    </location>
</feature>
<evidence type="ECO:0000256" key="5">
    <source>
        <dbReference type="ARBA" id="ARBA00022692"/>
    </source>
</evidence>
<evidence type="ECO:0000256" key="3">
    <source>
        <dbReference type="ARBA" id="ARBA00022448"/>
    </source>
</evidence>
<keyword evidence="7 9" id="KW-0472">Membrane</keyword>
<accession>A0ABP5IDW5</accession>
<dbReference type="Proteomes" id="UP001500016">
    <property type="component" value="Unassembled WGS sequence"/>
</dbReference>
<feature type="transmembrane region" description="Helical" evidence="9">
    <location>
        <begin position="100"/>
        <end position="119"/>
    </location>
</feature>
<dbReference type="PANTHER" id="PTHR31686">
    <property type="match status" value="1"/>
</dbReference>
<sequence>MGEHPHTAAIGKGHPLTGTEVEDETRNGGIRDLAPACFAPVMATGIVSRALDQATGARHAADALLAAALALHLVLLTATVARAVRHRDRLAADLREPARFFGAFTLVAATGVLASRLATGPLRPLAAAAPAPAAALWAALALAGVRLLRTHGAAATRHADGTWFLATVGLQSLVVTLTSLAHGPTARAVALACWLAGVCLYAVTLCCVVRRLVLHPPGPAELAPSYWILMGAAAISLLAGCGIPEGPATTAALLALWGWATLLIPPLTAAGAWRHLRHRVPVRYEPALWSMVFPLGMYATATTRLATTRDLPLLRPWASDLAWCATTAWFAVAVLLLVRTVSRRGGHNSPANPGDPPLVGAVGRWLAGGQGGRAGSRQETGDEGCGTSGGVRWRRWRRRRYWRG</sequence>
<proteinExistence type="inferred from homology"/>
<keyword evidence="4" id="KW-1003">Cell membrane</keyword>
<dbReference type="Gene3D" id="1.50.10.150">
    <property type="entry name" value="Voltage-dependent anion channel"/>
    <property type="match status" value="1"/>
</dbReference>
<reference evidence="11" key="1">
    <citation type="journal article" date="2019" name="Int. J. Syst. Evol. Microbiol.">
        <title>The Global Catalogue of Microorganisms (GCM) 10K type strain sequencing project: providing services to taxonomists for standard genome sequencing and annotation.</title>
        <authorList>
            <consortium name="The Broad Institute Genomics Platform"/>
            <consortium name="The Broad Institute Genome Sequencing Center for Infectious Disease"/>
            <person name="Wu L."/>
            <person name="Ma J."/>
        </authorList>
    </citation>
    <scope>NUCLEOTIDE SEQUENCE [LARGE SCALE GENOMIC DNA]</scope>
    <source>
        <strain evidence="11">JCM 15478</strain>
    </source>
</reference>
<evidence type="ECO:0000256" key="7">
    <source>
        <dbReference type="ARBA" id="ARBA00023136"/>
    </source>
</evidence>
<comment type="subcellular location">
    <subcellularLocation>
        <location evidence="1">Cell membrane</location>
        <topology evidence="1">Multi-pass membrane protein</topology>
    </subcellularLocation>
</comment>
<evidence type="ECO:0000313" key="11">
    <source>
        <dbReference type="Proteomes" id="UP001500016"/>
    </source>
</evidence>
<evidence type="ECO:0000256" key="4">
    <source>
        <dbReference type="ARBA" id="ARBA00022475"/>
    </source>
</evidence>
<dbReference type="InterPro" id="IPR051629">
    <property type="entry name" value="Sulfite_efflux_TDT"/>
</dbReference>
<dbReference type="InterPro" id="IPR004695">
    <property type="entry name" value="SLAC1/Mae1/Ssu1/TehA"/>
</dbReference>
<feature type="transmembrane region" description="Helical" evidence="9">
    <location>
        <begin position="63"/>
        <end position="84"/>
    </location>
</feature>
<evidence type="ECO:0000256" key="2">
    <source>
        <dbReference type="ARBA" id="ARBA00008566"/>
    </source>
</evidence>
<evidence type="ECO:0000256" key="1">
    <source>
        <dbReference type="ARBA" id="ARBA00004651"/>
    </source>
</evidence>
<evidence type="ECO:0000256" key="8">
    <source>
        <dbReference type="SAM" id="MobiDB-lite"/>
    </source>
</evidence>
<comment type="caution">
    <text evidence="10">The sequence shown here is derived from an EMBL/GenBank/DDBJ whole genome shotgun (WGS) entry which is preliminary data.</text>
</comment>
<name>A0ABP5IDW5_9ACTN</name>
<keyword evidence="3" id="KW-0813">Transport</keyword>
<evidence type="ECO:0000256" key="6">
    <source>
        <dbReference type="ARBA" id="ARBA00022989"/>
    </source>
</evidence>
<feature type="region of interest" description="Disordered" evidence="8">
    <location>
        <begin position="369"/>
        <end position="389"/>
    </location>
</feature>
<comment type="similarity">
    <text evidence="2">Belongs to the tellurite-resistance/dicarboxylate transporter (TDT) family.</text>
</comment>
<feature type="transmembrane region" description="Helical" evidence="9">
    <location>
        <begin position="161"/>
        <end position="182"/>
    </location>
</feature>
<keyword evidence="11" id="KW-1185">Reference proteome</keyword>
<keyword evidence="5 9" id="KW-0812">Transmembrane</keyword>